<evidence type="ECO:0000313" key="22">
    <source>
        <dbReference type="EMBL" id="CAH2086742.1"/>
    </source>
</evidence>
<comment type="similarity">
    <text evidence="1">Belongs to the short-chain dehydrogenases/reductases (SDR) family.</text>
</comment>
<evidence type="ECO:0000256" key="8">
    <source>
        <dbReference type="ARBA" id="ARBA00045705"/>
    </source>
</evidence>
<comment type="catalytic activity">
    <reaction evidence="14">
        <text>resolvin D1 + NAD(+) = 17-oxoresolvin D1 + NADH + H(+)</text>
        <dbReference type="Rhea" id="RHEA:50128"/>
        <dbReference type="ChEBI" id="CHEBI:15378"/>
        <dbReference type="ChEBI" id="CHEBI:57540"/>
        <dbReference type="ChEBI" id="CHEBI:57945"/>
        <dbReference type="ChEBI" id="CHEBI:132079"/>
        <dbReference type="ChEBI" id="CHEBI:132081"/>
    </reaction>
    <physiologicalReaction direction="left-to-right" evidence="14">
        <dbReference type="Rhea" id="RHEA:50129"/>
    </physiologicalReaction>
</comment>
<reference evidence="22" key="1">
    <citation type="submission" date="2022-03" db="EMBL/GenBank/DDBJ databases">
        <authorList>
            <person name="Tunstrom K."/>
        </authorList>
    </citation>
    <scope>NUCLEOTIDE SEQUENCE</scope>
</reference>
<evidence type="ECO:0000256" key="15">
    <source>
        <dbReference type="ARBA" id="ARBA00048393"/>
    </source>
</evidence>
<dbReference type="SUPFAM" id="SSF51735">
    <property type="entry name" value="NAD(P)-binding Rossmann-fold domains"/>
    <property type="match status" value="1"/>
</dbReference>
<dbReference type="GO" id="GO:0016404">
    <property type="term" value="F:15-hydroxyprostaglandin dehydrogenase (NAD+) activity"/>
    <property type="evidence" value="ECO:0007669"/>
    <property type="project" value="UniProtKB-EC"/>
</dbReference>
<comment type="catalytic activity">
    <reaction evidence="15">
        <text>resolvin D2 + NAD(+) = 7-oxoresolvin D2 + NADH + H(+)</text>
        <dbReference type="Rhea" id="RHEA:53584"/>
        <dbReference type="ChEBI" id="CHEBI:15378"/>
        <dbReference type="ChEBI" id="CHEBI:57540"/>
        <dbReference type="ChEBI" id="CHEBI:57945"/>
        <dbReference type="ChEBI" id="CHEBI:133367"/>
        <dbReference type="ChEBI" id="CHEBI:137497"/>
    </reaction>
    <physiologicalReaction direction="left-to-right" evidence="15">
        <dbReference type="Rhea" id="RHEA:53585"/>
    </physiologicalReaction>
</comment>
<evidence type="ECO:0000256" key="12">
    <source>
        <dbReference type="ARBA" id="ARBA00048140"/>
    </source>
</evidence>
<comment type="catalytic activity">
    <reaction evidence="18">
        <text>prostaglandin E2 + NAD(+) = 15-oxoprostaglandin E2 + NADH + H(+)</text>
        <dbReference type="Rhea" id="RHEA:11876"/>
        <dbReference type="ChEBI" id="CHEBI:15378"/>
        <dbReference type="ChEBI" id="CHEBI:57400"/>
        <dbReference type="ChEBI" id="CHEBI:57540"/>
        <dbReference type="ChEBI" id="CHEBI:57945"/>
        <dbReference type="ChEBI" id="CHEBI:606564"/>
        <dbReference type="EC" id="1.1.1.141"/>
    </reaction>
    <physiologicalReaction direction="left-to-right" evidence="18">
        <dbReference type="Rhea" id="RHEA:11877"/>
    </physiologicalReaction>
</comment>
<dbReference type="EC" id="1.1.1.141" evidence="3"/>
<evidence type="ECO:0000256" key="18">
    <source>
        <dbReference type="ARBA" id="ARBA00048739"/>
    </source>
</evidence>
<evidence type="ECO:0000256" key="3">
    <source>
        <dbReference type="ARBA" id="ARBA00038968"/>
    </source>
</evidence>
<accession>A0AAU9TKR0</accession>
<comment type="catalytic activity">
    <reaction evidence="13">
        <text>(11R)-hydroxy-(5Z,8Z,12E,14Z)-eicosatetraenoate + NAD(+) = 11-oxo-(5Z,8Z,12E,14Z)-eicosatetraenoate + NADH + H(+)</text>
        <dbReference type="Rhea" id="RHEA:48640"/>
        <dbReference type="ChEBI" id="CHEBI:15378"/>
        <dbReference type="ChEBI" id="CHEBI:57540"/>
        <dbReference type="ChEBI" id="CHEBI:57945"/>
        <dbReference type="ChEBI" id="CHEBI:78836"/>
        <dbReference type="ChEBI" id="CHEBI:90697"/>
    </reaction>
    <physiologicalReaction direction="left-to-right" evidence="13">
        <dbReference type="Rhea" id="RHEA:48641"/>
    </physiologicalReaction>
</comment>
<name>A0AAU9TKR0_EUPED</name>
<sequence length="133" mass="14792">MNVKNKVFLITGAATGIGAGITRALVKEGAKNVAALDVNVDAGEALQKELNEQHGANKVLFIKCDVTQNLDSAFDEVMKQFGYIDVVINNAGIMNDAPHIYEKEIAINVKRSVARCRYLHIKEPFRESYRKER</sequence>
<comment type="catalytic activity">
    <reaction evidence="11">
        <text>14-hydroxy-(4Z,7Z,10Z,12E,16Z,19Z)-docosahexaenoate + NAD(+) = 14-oxo-(4Z,7Z,10Z,12E,16Z,19Z)-docosahexaenoate + NADH + H(+)</text>
        <dbReference type="Rhea" id="RHEA:48952"/>
        <dbReference type="ChEBI" id="CHEBI:15378"/>
        <dbReference type="ChEBI" id="CHEBI:57540"/>
        <dbReference type="ChEBI" id="CHEBI:57945"/>
        <dbReference type="ChEBI" id="CHEBI:90866"/>
        <dbReference type="ChEBI" id="CHEBI:90867"/>
    </reaction>
    <physiologicalReaction direction="left-to-right" evidence="11">
        <dbReference type="Rhea" id="RHEA:48953"/>
    </physiologicalReaction>
</comment>
<dbReference type="Proteomes" id="UP001153954">
    <property type="component" value="Unassembled WGS sequence"/>
</dbReference>
<evidence type="ECO:0000256" key="4">
    <source>
        <dbReference type="ARBA" id="ARBA00039060"/>
    </source>
</evidence>
<evidence type="ECO:0000256" key="5">
    <source>
        <dbReference type="ARBA" id="ARBA00040276"/>
    </source>
</evidence>
<evidence type="ECO:0000256" key="14">
    <source>
        <dbReference type="ARBA" id="ARBA00048170"/>
    </source>
</evidence>
<dbReference type="GO" id="GO:0005737">
    <property type="term" value="C:cytoplasm"/>
    <property type="evidence" value="ECO:0007669"/>
    <property type="project" value="TreeGrafter"/>
</dbReference>
<organism evidence="22 23">
    <name type="scientific">Euphydryas editha</name>
    <name type="common">Edith's checkerspot</name>
    <dbReference type="NCBI Taxonomy" id="104508"/>
    <lineage>
        <taxon>Eukaryota</taxon>
        <taxon>Metazoa</taxon>
        <taxon>Ecdysozoa</taxon>
        <taxon>Arthropoda</taxon>
        <taxon>Hexapoda</taxon>
        <taxon>Insecta</taxon>
        <taxon>Pterygota</taxon>
        <taxon>Neoptera</taxon>
        <taxon>Endopterygota</taxon>
        <taxon>Lepidoptera</taxon>
        <taxon>Glossata</taxon>
        <taxon>Ditrysia</taxon>
        <taxon>Papilionoidea</taxon>
        <taxon>Nymphalidae</taxon>
        <taxon>Nymphalinae</taxon>
        <taxon>Euphydryas</taxon>
    </lineage>
</organism>
<keyword evidence="23" id="KW-1185">Reference proteome</keyword>
<dbReference type="GO" id="GO:0047034">
    <property type="term" value="F:15-hydroxyicosatetraenoate dehydrogenase activity"/>
    <property type="evidence" value="ECO:0007669"/>
    <property type="project" value="UniProtKB-EC"/>
</dbReference>
<gene>
    <name evidence="22" type="ORF">EEDITHA_LOCUS3076</name>
</gene>
<evidence type="ECO:0000256" key="10">
    <source>
        <dbReference type="ARBA" id="ARBA00047672"/>
    </source>
</evidence>
<evidence type="ECO:0000256" key="7">
    <source>
        <dbReference type="ARBA" id="ARBA00042026"/>
    </source>
</evidence>
<comment type="catalytic activity">
    <reaction evidence="20">
        <text>(15S)-hydroxy-(5Z,8Z,11Z,13E)-eicosatetraenoate + NAD(+) = 15-oxo-(5Z,8Z,11Z,13E)-eicosatetraenoate + NADH + H(+)</text>
        <dbReference type="Rhea" id="RHEA:23260"/>
        <dbReference type="ChEBI" id="CHEBI:15378"/>
        <dbReference type="ChEBI" id="CHEBI:57409"/>
        <dbReference type="ChEBI" id="CHEBI:57410"/>
        <dbReference type="ChEBI" id="CHEBI:57540"/>
        <dbReference type="ChEBI" id="CHEBI:57945"/>
        <dbReference type="EC" id="1.1.1.232"/>
    </reaction>
    <physiologicalReaction direction="left-to-right" evidence="20">
        <dbReference type="Rhea" id="RHEA:23261"/>
    </physiologicalReaction>
</comment>
<comment type="catalytic activity">
    <reaction evidence="16">
        <text>lipoxin A4 + NAD(+) = 15-oxo-(5S,6R)-dihydroxy-(7E,9E,11Z,13E)-eicosatetraenoate + NADH + H(+)</text>
        <dbReference type="Rhea" id="RHEA:41572"/>
        <dbReference type="ChEBI" id="CHEBI:15378"/>
        <dbReference type="ChEBI" id="CHEBI:57540"/>
        <dbReference type="ChEBI" id="CHEBI:57945"/>
        <dbReference type="ChEBI" id="CHEBI:67026"/>
        <dbReference type="ChEBI" id="CHEBI:78311"/>
    </reaction>
    <physiologicalReaction direction="left-to-right" evidence="16">
        <dbReference type="Rhea" id="RHEA:41573"/>
    </physiologicalReaction>
</comment>
<comment type="catalytic activity">
    <reaction evidence="12">
        <text>15-oxo-(5S,6R)-dihydroxy-(7E,9E,11Z)-eicosatrienoate + NADH + H(+) = (5S,6R,15S)-trihydroxy-(7E,9E,11Z)-eicosatrienoate + NAD(+)</text>
        <dbReference type="Rhea" id="RHEA:41596"/>
        <dbReference type="ChEBI" id="CHEBI:15378"/>
        <dbReference type="ChEBI" id="CHEBI:57540"/>
        <dbReference type="ChEBI" id="CHEBI:57945"/>
        <dbReference type="ChEBI" id="CHEBI:78325"/>
        <dbReference type="ChEBI" id="CHEBI:78329"/>
    </reaction>
    <physiologicalReaction direction="left-to-right" evidence="12">
        <dbReference type="Rhea" id="RHEA:41597"/>
    </physiologicalReaction>
</comment>
<evidence type="ECO:0000256" key="16">
    <source>
        <dbReference type="ARBA" id="ARBA00048535"/>
    </source>
</evidence>
<evidence type="ECO:0000256" key="11">
    <source>
        <dbReference type="ARBA" id="ARBA00048008"/>
    </source>
</evidence>
<dbReference type="Pfam" id="PF00106">
    <property type="entry name" value="adh_short"/>
    <property type="match status" value="1"/>
</dbReference>
<dbReference type="PRINTS" id="PR00081">
    <property type="entry name" value="GDHRDH"/>
</dbReference>
<dbReference type="EC" id="1.1.1.232" evidence="4"/>
<dbReference type="InterPro" id="IPR036291">
    <property type="entry name" value="NAD(P)-bd_dom_sf"/>
</dbReference>
<evidence type="ECO:0000256" key="13">
    <source>
        <dbReference type="ARBA" id="ARBA00048144"/>
    </source>
</evidence>
<comment type="catalytic activity">
    <reaction evidence="19">
        <text>resolvin D2 + NAD(+) = 16-oxoresolvin D2 + NADH + H(+)</text>
        <dbReference type="Rhea" id="RHEA:53588"/>
        <dbReference type="ChEBI" id="CHEBI:15378"/>
        <dbReference type="ChEBI" id="CHEBI:57540"/>
        <dbReference type="ChEBI" id="CHEBI:57945"/>
        <dbReference type="ChEBI" id="CHEBI:133367"/>
        <dbReference type="ChEBI" id="CHEBI:137498"/>
    </reaction>
    <physiologicalReaction direction="left-to-right" evidence="19">
        <dbReference type="Rhea" id="RHEA:53589"/>
    </physiologicalReaction>
</comment>
<evidence type="ECO:0000256" key="6">
    <source>
        <dbReference type="ARBA" id="ARBA00041812"/>
    </source>
</evidence>
<dbReference type="PANTHER" id="PTHR44229:SF4">
    <property type="entry name" value="15-HYDROXYPROSTAGLANDIN DEHYDROGENASE [NAD(+)]"/>
    <property type="match status" value="1"/>
</dbReference>
<comment type="function">
    <text evidence="8">Catalyzes the NAD-dependent dehydrogenation (oxidation) of a broad array of hydroxylated polyunsaturated fatty acids (mainly eicosanoids and docosanoids, including prostaglandins, lipoxins and resolvins), yielding their corresponding keto (oxo) metabolites. Decreases the levels of the pro-proliferative prostaglandins such as prostaglandin E2 (whose activity is increased in cancer because of an increase in the expression of cyclooxygenase 2) and generates oxo-fatty acid products that can profoundly influence cell function by abrogating pro-inflammatory cytokine expression. Converts resolvins E1, D1 and D2 to their oxo products, which represents a mode of resolvin inactivation. Resolvin E1 plays important roles during the resolution phase of acute inflammation, while resolvins D1 and D2 have a unique role in obesity-induced adipose inflammation.</text>
</comment>
<comment type="catalytic activity">
    <reaction evidence="21">
        <text>resolvin E1 + NAD(+) = 18-oxo-resolvin E1 + NADH + H(+)</text>
        <dbReference type="Rhea" id="RHEA:49244"/>
        <dbReference type="ChEBI" id="CHEBI:15378"/>
        <dbReference type="ChEBI" id="CHEBI:57540"/>
        <dbReference type="ChEBI" id="CHEBI:57945"/>
        <dbReference type="ChEBI" id="CHEBI:91000"/>
        <dbReference type="ChEBI" id="CHEBI:91001"/>
    </reaction>
    <physiologicalReaction direction="left-to-right" evidence="21">
        <dbReference type="Rhea" id="RHEA:49245"/>
    </physiologicalReaction>
</comment>
<dbReference type="PANTHER" id="PTHR44229">
    <property type="entry name" value="15-HYDROXYPROSTAGLANDIN DEHYDROGENASE [NAD(+)]"/>
    <property type="match status" value="1"/>
</dbReference>
<comment type="catalytic activity">
    <reaction evidence="10">
        <text>resolvin D1 + NAD(+) = 8-oxoresolvin D1 + NADH + H(+)</text>
        <dbReference type="Rhea" id="RHEA:50124"/>
        <dbReference type="ChEBI" id="CHEBI:15378"/>
        <dbReference type="ChEBI" id="CHEBI:57540"/>
        <dbReference type="ChEBI" id="CHEBI:57945"/>
        <dbReference type="ChEBI" id="CHEBI:132079"/>
        <dbReference type="ChEBI" id="CHEBI:132080"/>
    </reaction>
    <physiologicalReaction direction="left-to-right" evidence="10">
        <dbReference type="Rhea" id="RHEA:50125"/>
    </physiologicalReaction>
</comment>
<comment type="catalytic activity">
    <reaction evidence="17">
        <text>prostaglandin A1 + NAD(+) = 15-oxo-prostaglandin A1 + NADH + H(+)</text>
        <dbReference type="Rhea" id="RHEA:41263"/>
        <dbReference type="ChEBI" id="CHEBI:15378"/>
        <dbReference type="ChEBI" id="CHEBI:57398"/>
        <dbReference type="ChEBI" id="CHEBI:57540"/>
        <dbReference type="ChEBI" id="CHEBI:57945"/>
        <dbReference type="ChEBI" id="CHEBI:85072"/>
    </reaction>
    <physiologicalReaction direction="left-to-right" evidence="17">
        <dbReference type="Rhea" id="RHEA:41264"/>
    </physiologicalReaction>
</comment>
<evidence type="ECO:0000313" key="23">
    <source>
        <dbReference type="Proteomes" id="UP001153954"/>
    </source>
</evidence>
<evidence type="ECO:0000256" key="9">
    <source>
        <dbReference type="ARBA" id="ARBA00047325"/>
    </source>
</evidence>
<keyword evidence="2" id="KW-0560">Oxidoreductase</keyword>
<evidence type="ECO:0000256" key="1">
    <source>
        <dbReference type="ARBA" id="ARBA00006484"/>
    </source>
</evidence>
<evidence type="ECO:0000256" key="21">
    <source>
        <dbReference type="ARBA" id="ARBA00049188"/>
    </source>
</evidence>
<evidence type="ECO:0000256" key="19">
    <source>
        <dbReference type="ARBA" id="ARBA00048921"/>
    </source>
</evidence>
<protein>
    <recommendedName>
        <fullName evidence="5">15-hydroxyprostaglandin dehydrogenase [NAD(+)]</fullName>
        <ecNumber evidence="3">1.1.1.141</ecNumber>
        <ecNumber evidence="4">1.1.1.232</ecNumber>
    </recommendedName>
    <alternativeName>
        <fullName evidence="7">Eicosanoid/docosanoid dehydrogenase [NAD(+)]</fullName>
    </alternativeName>
    <alternativeName>
        <fullName evidence="6">Prostaglandin dehydrogenase 1</fullName>
    </alternativeName>
</protein>
<dbReference type="InterPro" id="IPR002347">
    <property type="entry name" value="SDR_fam"/>
</dbReference>
<dbReference type="EMBL" id="CAKOGL010000005">
    <property type="protein sequence ID" value="CAH2086742.1"/>
    <property type="molecule type" value="Genomic_DNA"/>
</dbReference>
<dbReference type="AlphaFoldDB" id="A0AAU9TKR0"/>
<proteinExistence type="inferred from homology"/>
<comment type="catalytic activity">
    <reaction evidence="9">
        <text>prostaglandin E1 + NAD(+) = 15-oxoprostaglandin E1 + NADH + H(+)</text>
        <dbReference type="Rhea" id="RHEA:16477"/>
        <dbReference type="ChEBI" id="CHEBI:15378"/>
        <dbReference type="ChEBI" id="CHEBI:57397"/>
        <dbReference type="ChEBI" id="CHEBI:57401"/>
        <dbReference type="ChEBI" id="CHEBI:57540"/>
        <dbReference type="ChEBI" id="CHEBI:57945"/>
    </reaction>
    <physiologicalReaction direction="left-to-right" evidence="9">
        <dbReference type="Rhea" id="RHEA:16478"/>
    </physiologicalReaction>
</comment>
<evidence type="ECO:0000256" key="17">
    <source>
        <dbReference type="ARBA" id="ARBA00048611"/>
    </source>
</evidence>
<comment type="caution">
    <text evidence="22">The sequence shown here is derived from an EMBL/GenBank/DDBJ whole genome shotgun (WGS) entry which is preliminary data.</text>
</comment>
<dbReference type="Gene3D" id="3.40.50.720">
    <property type="entry name" value="NAD(P)-binding Rossmann-like Domain"/>
    <property type="match status" value="1"/>
</dbReference>
<evidence type="ECO:0000256" key="2">
    <source>
        <dbReference type="ARBA" id="ARBA00023002"/>
    </source>
</evidence>
<evidence type="ECO:0000256" key="20">
    <source>
        <dbReference type="ARBA" id="ARBA00049151"/>
    </source>
</evidence>